<evidence type="ECO:0000313" key="3">
    <source>
        <dbReference type="Proteomes" id="UP001241926"/>
    </source>
</evidence>
<protein>
    <submittedName>
        <fullName evidence="2">Uncharacterized protein</fullName>
    </submittedName>
</protein>
<evidence type="ECO:0000313" key="2">
    <source>
        <dbReference type="EMBL" id="MDL2077673.1"/>
    </source>
</evidence>
<feature type="region of interest" description="Disordered" evidence="1">
    <location>
        <begin position="172"/>
        <end position="194"/>
    </location>
</feature>
<reference evidence="2 3" key="1">
    <citation type="submission" date="2023-05" db="EMBL/GenBank/DDBJ databases">
        <title>Streptomyces fuscus sp. nov., a brown-black pigment producing actinomyces isolated from dry sand of Sea duck farm.</title>
        <authorList>
            <person name="Xie J."/>
            <person name="Shen N."/>
        </authorList>
    </citation>
    <scope>NUCLEOTIDE SEQUENCE [LARGE SCALE GENOMIC DNA]</scope>
    <source>
        <strain evidence="2 3">GXMU-J15</strain>
    </source>
</reference>
<gene>
    <name evidence="2" type="ORF">QNN03_14630</name>
</gene>
<comment type="caution">
    <text evidence="2">The sequence shown here is derived from an EMBL/GenBank/DDBJ whole genome shotgun (WGS) entry which is preliminary data.</text>
</comment>
<sequence>MRGRVLGGTGVRRRLAALTGALTVTLGMWVWAAAPAVAGGPTSAFLSSPATGETAGLYYSDREYTELDSLLEAGTLGAPPDGAVADRSITVTWLIHDVEPWRIDRIYPDARGEDVWVYRSMKITERTRGSWHRAAEPEQLRELLAEVGVMGEPADGADLSAFSLREVYRSTQEDAPVAEPSALTTPSPRPLASARAGDDTDWWWALPGGVAGAALALTARPLAGRLGLGGRKGGPGEQGPRQELLDA</sequence>
<accession>A0ABT7IYI9</accession>
<feature type="compositionally biased region" description="Gly residues" evidence="1">
    <location>
        <begin position="226"/>
        <end position="237"/>
    </location>
</feature>
<keyword evidence="3" id="KW-1185">Reference proteome</keyword>
<dbReference type="Proteomes" id="UP001241926">
    <property type="component" value="Unassembled WGS sequence"/>
</dbReference>
<organism evidence="2 3">
    <name type="scientific">Streptomyces fuscus</name>
    <dbReference type="NCBI Taxonomy" id="3048495"/>
    <lineage>
        <taxon>Bacteria</taxon>
        <taxon>Bacillati</taxon>
        <taxon>Actinomycetota</taxon>
        <taxon>Actinomycetes</taxon>
        <taxon>Kitasatosporales</taxon>
        <taxon>Streptomycetaceae</taxon>
        <taxon>Streptomyces</taxon>
    </lineage>
</organism>
<name>A0ABT7IYI9_9ACTN</name>
<proteinExistence type="predicted"/>
<evidence type="ECO:0000256" key="1">
    <source>
        <dbReference type="SAM" id="MobiDB-lite"/>
    </source>
</evidence>
<dbReference type="RefSeq" id="WP_285432914.1">
    <property type="nucleotide sequence ID" value="NZ_JASJUS010000012.1"/>
</dbReference>
<dbReference type="EMBL" id="JASJUS010000012">
    <property type="protein sequence ID" value="MDL2077673.1"/>
    <property type="molecule type" value="Genomic_DNA"/>
</dbReference>
<feature type="region of interest" description="Disordered" evidence="1">
    <location>
        <begin position="226"/>
        <end position="247"/>
    </location>
</feature>